<dbReference type="InterPro" id="IPR051010">
    <property type="entry name" value="BCAA_transport"/>
</dbReference>
<dbReference type="InterPro" id="IPR028082">
    <property type="entry name" value="Peripla_BP_I"/>
</dbReference>
<proteinExistence type="inferred from homology"/>
<keyword evidence="5" id="KW-1185">Reference proteome</keyword>
<dbReference type="PANTHER" id="PTHR30483:SF6">
    <property type="entry name" value="PERIPLASMIC BINDING PROTEIN OF ABC TRANSPORTER FOR NATURAL AMINO ACIDS"/>
    <property type="match status" value="1"/>
</dbReference>
<dbReference type="PATRIC" id="fig|1121318.3.peg.1516"/>
<dbReference type="PANTHER" id="PTHR30483">
    <property type="entry name" value="LEUCINE-SPECIFIC-BINDING PROTEIN"/>
    <property type="match status" value="1"/>
</dbReference>
<organism evidence="4 5">
    <name type="scientific">Clostridium homopropionicum DSM 5847</name>
    <dbReference type="NCBI Taxonomy" id="1121318"/>
    <lineage>
        <taxon>Bacteria</taxon>
        <taxon>Bacillati</taxon>
        <taxon>Bacillota</taxon>
        <taxon>Clostridia</taxon>
        <taxon>Eubacteriales</taxon>
        <taxon>Clostridiaceae</taxon>
        <taxon>Clostridium</taxon>
    </lineage>
</organism>
<dbReference type="STRING" id="36844.SAMN04488501_12028"/>
<protein>
    <recommendedName>
        <fullName evidence="3">Leucine-binding protein domain-containing protein</fullName>
    </recommendedName>
</protein>
<dbReference type="Gene3D" id="3.40.50.2300">
    <property type="match status" value="2"/>
</dbReference>
<dbReference type="Pfam" id="PF13458">
    <property type="entry name" value="Peripla_BP_6"/>
    <property type="match status" value="1"/>
</dbReference>
<reference evidence="5" key="1">
    <citation type="submission" date="2015-08" db="EMBL/GenBank/DDBJ databases">
        <title>Genome sequence of the strict anaerobe Clostridium homopropionicum LuHBu1 (DSM 5847T).</title>
        <authorList>
            <person name="Poehlein A."/>
            <person name="Beck M."/>
            <person name="Schiel-Bengelsdorf B."/>
            <person name="Bengelsdorf F.R."/>
            <person name="Daniel R."/>
            <person name="Duerre P."/>
        </authorList>
    </citation>
    <scope>NUCLEOTIDE SEQUENCE [LARGE SCALE GENOMIC DNA]</scope>
    <source>
        <strain evidence="5">DSM 5847</strain>
    </source>
</reference>
<name>A0A0L6ZB87_9CLOT</name>
<dbReference type="Proteomes" id="UP000037043">
    <property type="component" value="Unassembled WGS sequence"/>
</dbReference>
<dbReference type="EMBL" id="LHUR01000020">
    <property type="protein sequence ID" value="KOA20078.1"/>
    <property type="molecule type" value="Genomic_DNA"/>
</dbReference>
<sequence length="393" mass="43931">MNLQVDKWHRKIIKRDISNKRWFSLLLCILLTLGIYGCRSTQKSNEKEINIAVLGDSAWLTSDKTFLNGVQLALEEVNSKYGAQGFTIKTKLVDDKDVYENGVEEAIKLAKDSKVTAILNTQNFDVSKTTADILSESKKIVLFPYGAYDSIFLKSNPYLFCTVPAFSDLGKVMADYAVNKGYKRIAIYYNGKQSQEELVTALELQLSNKGSKVMDYVPAITSESEFDLIYSRWKTIGVDCVVISQYGADRAFEILKMLRSRDSNIAVMGEPIFNGAKALKDNISIAEGMVVPSTVDIENSKGYNEFMQKYKARFKEDGDIWAIQGYDMVKLIVDKAAELGTNDPVKIANSMHDKKGYDGTVRKISFESGGAMILDTNKLPMLKCVNGQFVAIN</sequence>
<evidence type="ECO:0000313" key="5">
    <source>
        <dbReference type="Proteomes" id="UP000037043"/>
    </source>
</evidence>
<comment type="similarity">
    <text evidence="1">Belongs to the leucine-binding protein family.</text>
</comment>
<feature type="domain" description="Leucine-binding protein" evidence="3">
    <location>
        <begin position="58"/>
        <end position="366"/>
    </location>
</feature>
<dbReference type="RefSeq" id="WP_052221072.1">
    <property type="nucleotide sequence ID" value="NZ_LHUR01000020.1"/>
</dbReference>
<keyword evidence="2" id="KW-0732">Signal</keyword>
<dbReference type="SUPFAM" id="SSF53822">
    <property type="entry name" value="Periplasmic binding protein-like I"/>
    <property type="match status" value="1"/>
</dbReference>
<evidence type="ECO:0000259" key="3">
    <source>
        <dbReference type="Pfam" id="PF13458"/>
    </source>
</evidence>
<dbReference type="AlphaFoldDB" id="A0A0L6ZB87"/>
<evidence type="ECO:0000256" key="2">
    <source>
        <dbReference type="ARBA" id="ARBA00022729"/>
    </source>
</evidence>
<evidence type="ECO:0000313" key="4">
    <source>
        <dbReference type="EMBL" id="KOA20078.1"/>
    </source>
</evidence>
<gene>
    <name evidence="4" type="ORF">CLHOM_15080</name>
</gene>
<evidence type="ECO:0000256" key="1">
    <source>
        <dbReference type="ARBA" id="ARBA00010062"/>
    </source>
</evidence>
<dbReference type="InterPro" id="IPR028081">
    <property type="entry name" value="Leu-bd"/>
</dbReference>
<comment type="caution">
    <text evidence="4">The sequence shown here is derived from an EMBL/GenBank/DDBJ whole genome shotgun (WGS) entry which is preliminary data.</text>
</comment>
<accession>A0A0L6ZB87</accession>